<dbReference type="Proteomes" id="UP000183974">
    <property type="component" value="Unassembled WGS sequence"/>
</dbReference>
<feature type="region of interest" description="Disordered" evidence="2">
    <location>
        <begin position="1098"/>
        <end position="1128"/>
    </location>
</feature>
<evidence type="ECO:0000256" key="1">
    <source>
        <dbReference type="ARBA" id="ARBA00023172"/>
    </source>
</evidence>
<dbReference type="STRING" id="337701.SAMN05444398_11613"/>
<organism evidence="4 5">
    <name type="scientific">Roseovarius pacificus</name>
    <dbReference type="NCBI Taxonomy" id="337701"/>
    <lineage>
        <taxon>Bacteria</taxon>
        <taxon>Pseudomonadati</taxon>
        <taxon>Pseudomonadota</taxon>
        <taxon>Alphaproteobacteria</taxon>
        <taxon>Rhodobacterales</taxon>
        <taxon>Roseobacteraceae</taxon>
        <taxon>Roseovarius</taxon>
    </lineage>
</organism>
<dbReference type="OrthoDB" id="2077978at2"/>
<name>A0A1M7IPC2_9RHOB</name>
<dbReference type="InterPro" id="IPR002104">
    <property type="entry name" value="Integrase_catalytic"/>
</dbReference>
<accession>A0A1M7IPC2</accession>
<keyword evidence="1" id="KW-0233">DNA recombination</keyword>
<dbReference type="RefSeq" id="WP_073037070.1">
    <property type="nucleotide sequence ID" value="NZ_BMLR01000016.1"/>
</dbReference>
<dbReference type="EMBL" id="FRBR01000016">
    <property type="protein sequence ID" value="SHM42227.1"/>
    <property type="molecule type" value="Genomic_DNA"/>
</dbReference>
<dbReference type="AlphaFoldDB" id="A0A1M7IPC2"/>
<protein>
    <submittedName>
        <fullName evidence="4">Putative phage integrase</fullName>
    </submittedName>
</protein>
<dbReference type="InterPro" id="IPR013762">
    <property type="entry name" value="Integrase-like_cat_sf"/>
</dbReference>
<dbReference type="GO" id="GO:0006310">
    <property type="term" value="P:DNA recombination"/>
    <property type="evidence" value="ECO:0007669"/>
    <property type="project" value="UniProtKB-KW"/>
</dbReference>
<reference evidence="4 5" key="1">
    <citation type="submission" date="2016-11" db="EMBL/GenBank/DDBJ databases">
        <authorList>
            <person name="Jaros S."/>
            <person name="Januszkiewicz K."/>
            <person name="Wedrychowicz H."/>
        </authorList>
    </citation>
    <scope>NUCLEOTIDE SEQUENCE [LARGE SCALE GENOMIC DNA]</scope>
    <source>
        <strain evidence="4 5">DSM 29589</strain>
    </source>
</reference>
<dbReference type="InterPro" id="IPR024965">
    <property type="entry name" value="Putative_integrase"/>
</dbReference>
<proteinExistence type="predicted"/>
<dbReference type="Pfam" id="PF13009">
    <property type="entry name" value="Integrase_2"/>
    <property type="match status" value="1"/>
</dbReference>
<dbReference type="Pfam" id="PF00589">
    <property type="entry name" value="Phage_integrase"/>
    <property type="match status" value="1"/>
</dbReference>
<feature type="compositionally biased region" description="Basic and acidic residues" evidence="2">
    <location>
        <begin position="1117"/>
        <end position="1128"/>
    </location>
</feature>
<feature type="domain" description="Tyr recombinase" evidence="3">
    <location>
        <begin position="757"/>
        <end position="800"/>
    </location>
</feature>
<sequence>MTILESDDGKFVVNSGREIFIRRKISYDDVICAIDASEQLYREALYSTLSGPAQEAHSHPFNSAKRKPKTEGNNEKLIRSSTETKNTRKFLYIKSFAFSKDWLQQEGYLPSSNFRGQPRSRLPKGFPVAQTFFDMPDAEIDSFLSRHILEPDTRVGLSAGIFESSLEIDFEAVVKDLERQESNRTDISTALNHLLEGALTAEKGKNEKRGFSTIRRAQFHILHYLAHDGQILLPTSRMADTRRAASFLYPAIMRGPVILRMTRQRTSEFLHAHQYCRTNHPNRSVSSLNNFSIFCGTTYFDSSGFEPEYLYMTRNVMTGEKHDLSLYLSGCADFHGITSDTTRQWMQKFKERKSKLFMEDPLAFFTEEPQKIKIAMPVQVQNFEEKTGKNFPNSFPPEIISWAYDLDRLVKLTPRRSFDEIYRSCRLWLMYLFMHSNPPRDFSEVVRSEHISDHSGKGNFTFKAALEQWEVTTRGPLRSMHQLFDLWADEQKGEHRNPIQSGRDWKNPPKKFGTTRKSIPSLIVETLIEENAKPDDDGLPYARYRRWKSGTRGRSLINLDGKQPEEIIPATAGALDCILNLGMRSSSARWMDSGQGDEFRVDKMSRTLVQNAHISATKGRRAGAIQIMDISDDSQIFSLLLLKTKNDQPLEIPFLPDDLHGRLEYIADIQSRHNPISEPVAAVDEKSSASLQANNLYIYPLFLNPLTGEHPISANSLHYWWHELLKVCEDIVHEKRVKELGPNAVRLTFFDKSGNPIWDIHSIRVAVATALLDQGVPPTVVQHFLGHASLVMTLHYHAYSPERVHAEINAAREARRVKAARALSEAESEDELDSIIEGLFGGLAAQVGSGEGLQLAKELITKRGPLANSPDAISVFSHGICPGASCSSGGEKKGSYNFGVHRDKACSRCRFRLTGPAFLNGLVMNANILILEIGDSVRKEQQLNTELLNASRAGEPVGIIETRISQERSFRDELWADWAAEYKTIDECVKLQEQENSSMPVELGHVSHGIREGDLFDLVQTIVSNTDVIFGARMDMPTGLVERRNEMLWEIAARNGDVGQYLLSLPESERREAMDRYGALIASVPENRRAEVSVSSLREQLETMPPPSLSPPTDEAVVDHEPNNKQCY</sequence>
<dbReference type="GO" id="GO:0003677">
    <property type="term" value="F:DNA binding"/>
    <property type="evidence" value="ECO:0007669"/>
    <property type="project" value="InterPro"/>
</dbReference>
<dbReference type="Gene3D" id="1.10.443.10">
    <property type="entry name" value="Intergrase catalytic core"/>
    <property type="match status" value="1"/>
</dbReference>
<evidence type="ECO:0000313" key="4">
    <source>
        <dbReference type="EMBL" id="SHM42227.1"/>
    </source>
</evidence>
<evidence type="ECO:0000259" key="3">
    <source>
        <dbReference type="Pfam" id="PF00589"/>
    </source>
</evidence>
<gene>
    <name evidence="4" type="ORF">SAMN05444398_11613</name>
</gene>
<keyword evidence="5" id="KW-1185">Reference proteome</keyword>
<dbReference type="SUPFAM" id="SSF56349">
    <property type="entry name" value="DNA breaking-rejoining enzymes"/>
    <property type="match status" value="1"/>
</dbReference>
<evidence type="ECO:0000256" key="2">
    <source>
        <dbReference type="SAM" id="MobiDB-lite"/>
    </source>
</evidence>
<feature type="region of interest" description="Disordered" evidence="2">
    <location>
        <begin position="56"/>
        <end position="75"/>
    </location>
</feature>
<dbReference type="InterPro" id="IPR011010">
    <property type="entry name" value="DNA_brk_join_enz"/>
</dbReference>
<evidence type="ECO:0000313" key="5">
    <source>
        <dbReference type="Proteomes" id="UP000183974"/>
    </source>
</evidence>
<dbReference type="GO" id="GO:0015074">
    <property type="term" value="P:DNA integration"/>
    <property type="evidence" value="ECO:0007669"/>
    <property type="project" value="InterPro"/>
</dbReference>